<name>A0A6A6UTL1_9PEZI</name>
<evidence type="ECO:0000313" key="2">
    <source>
        <dbReference type="EMBL" id="KAF2675106.1"/>
    </source>
</evidence>
<dbReference type="OrthoDB" id="3166386at2759"/>
<organism evidence="2 3">
    <name type="scientific">Microthyrium microscopicum</name>
    <dbReference type="NCBI Taxonomy" id="703497"/>
    <lineage>
        <taxon>Eukaryota</taxon>
        <taxon>Fungi</taxon>
        <taxon>Dikarya</taxon>
        <taxon>Ascomycota</taxon>
        <taxon>Pezizomycotina</taxon>
        <taxon>Dothideomycetes</taxon>
        <taxon>Dothideomycetes incertae sedis</taxon>
        <taxon>Microthyriales</taxon>
        <taxon>Microthyriaceae</taxon>
        <taxon>Microthyrium</taxon>
    </lineage>
</organism>
<accession>A0A6A6UTL1</accession>
<reference evidence="2" key="1">
    <citation type="journal article" date="2020" name="Stud. Mycol.">
        <title>101 Dothideomycetes genomes: a test case for predicting lifestyles and emergence of pathogens.</title>
        <authorList>
            <person name="Haridas S."/>
            <person name="Albert R."/>
            <person name="Binder M."/>
            <person name="Bloem J."/>
            <person name="Labutti K."/>
            <person name="Salamov A."/>
            <person name="Andreopoulos B."/>
            <person name="Baker S."/>
            <person name="Barry K."/>
            <person name="Bills G."/>
            <person name="Bluhm B."/>
            <person name="Cannon C."/>
            <person name="Castanera R."/>
            <person name="Culley D."/>
            <person name="Daum C."/>
            <person name="Ezra D."/>
            <person name="Gonzalez J."/>
            <person name="Henrissat B."/>
            <person name="Kuo A."/>
            <person name="Liang C."/>
            <person name="Lipzen A."/>
            <person name="Lutzoni F."/>
            <person name="Magnuson J."/>
            <person name="Mondo S."/>
            <person name="Nolan M."/>
            <person name="Ohm R."/>
            <person name="Pangilinan J."/>
            <person name="Park H.-J."/>
            <person name="Ramirez L."/>
            <person name="Alfaro M."/>
            <person name="Sun H."/>
            <person name="Tritt A."/>
            <person name="Yoshinaga Y."/>
            <person name="Zwiers L.-H."/>
            <person name="Turgeon B."/>
            <person name="Goodwin S."/>
            <person name="Spatafora J."/>
            <person name="Crous P."/>
            <person name="Grigoriev I."/>
        </authorList>
    </citation>
    <scope>NUCLEOTIDE SEQUENCE</scope>
    <source>
        <strain evidence="2">CBS 115976</strain>
    </source>
</reference>
<proteinExistence type="predicted"/>
<evidence type="ECO:0000313" key="3">
    <source>
        <dbReference type="Proteomes" id="UP000799302"/>
    </source>
</evidence>
<evidence type="ECO:0000256" key="1">
    <source>
        <dbReference type="SAM" id="Phobius"/>
    </source>
</evidence>
<gene>
    <name evidence="2" type="ORF">BT63DRAFT_436080</name>
</gene>
<sequence length="565" mass="62674">MPSAVDIITYVGIPLAVIGVLPSLYTFYKSVVTLSDIRKILLRNHVAALTRSSMLSGIIEIEIPRLSLTPLDRFDSNYFSINELDSELKGGSWTTFHWREMPIGTKSYRLQYHDELEQPAAEIDFEELVAFLLDRGAVPDSGGFCDLRAAGLWTPAGTVLLKSPQTADAVVRTTTSEDSDGKLALVLDWQGDWDHRSVSDLPPYWSRLCAPEEGTTLGLLPIKDTVDEKAESKDEAKLTDKPKHQRHAHLKLSISSIHTHHSRISRYSYMSTLSQLPKEAQSIRLRLSTDGLSTILIEPTQHPYKAHHLMPPSPLAPFFASAITALRPDGGLWSFTPPPEITTLSTTPTIPAGILVLLSLLPESSAPTWRTSSATTAQLERLAEDQRRDTHLQALMAESRLPPDQRQKASLDRMMREQRERSFEAQRAQVEKARAEEAECVEALGSVRMGSGVVTEACRAWLSGEGVVGEGETVQEVVERCLWECVVSEEVAGRLGQMLGEWKGWMENGGMTRAQFDGLKGRKKEFCYAALFLGLIGDRMGGEAGTTVVSDMQECLRMYKKVRLG</sequence>
<dbReference type="Proteomes" id="UP000799302">
    <property type="component" value="Unassembled WGS sequence"/>
</dbReference>
<keyword evidence="1" id="KW-1133">Transmembrane helix</keyword>
<dbReference type="AlphaFoldDB" id="A0A6A6UTL1"/>
<keyword evidence="3" id="KW-1185">Reference proteome</keyword>
<keyword evidence="1" id="KW-0812">Transmembrane</keyword>
<feature type="transmembrane region" description="Helical" evidence="1">
    <location>
        <begin position="7"/>
        <end position="28"/>
    </location>
</feature>
<keyword evidence="1" id="KW-0472">Membrane</keyword>
<dbReference type="EMBL" id="MU004230">
    <property type="protein sequence ID" value="KAF2675106.1"/>
    <property type="molecule type" value="Genomic_DNA"/>
</dbReference>
<protein>
    <submittedName>
        <fullName evidence="2">Uncharacterized protein</fullName>
    </submittedName>
</protein>